<keyword evidence="8" id="KW-0325">Glycoprotein</keyword>
<dbReference type="AlphaFoldDB" id="B4M5A1"/>
<evidence type="ECO:0000256" key="9">
    <source>
        <dbReference type="RuleBase" id="RU361235"/>
    </source>
</evidence>
<keyword evidence="5 9" id="KW-0732">Signal</keyword>
<evidence type="ECO:0000259" key="10">
    <source>
        <dbReference type="Pfam" id="PF00135"/>
    </source>
</evidence>
<feature type="chain" id="PRO_5005123270" description="Carboxylic ester hydrolase" evidence="9">
    <location>
        <begin position="21"/>
        <end position="538"/>
    </location>
</feature>
<dbReference type="Proteomes" id="UP000008792">
    <property type="component" value="Unassembled WGS sequence"/>
</dbReference>
<accession>B4M5A1</accession>
<dbReference type="InterPro" id="IPR002018">
    <property type="entry name" value="CarbesteraseB"/>
</dbReference>
<evidence type="ECO:0000256" key="6">
    <source>
        <dbReference type="ARBA" id="ARBA00022801"/>
    </source>
</evidence>
<feature type="domain" description="Carboxylesterase type B" evidence="10">
    <location>
        <begin position="23"/>
        <end position="529"/>
    </location>
</feature>
<evidence type="ECO:0000256" key="8">
    <source>
        <dbReference type="ARBA" id="ARBA00023180"/>
    </source>
</evidence>
<evidence type="ECO:0000313" key="11">
    <source>
        <dbReference type="EMBL" id="EDW59812.1"/>
    </source>
</evidence>
<dbReference type="PROSITE" id="PS00122">
    <property type="entry name" value="CARBOXYLESTERASE_B_1"/>
    <property type="match status" value="1"/>
</dbReference>
<dbReference type="PANTHER" id="PTHR43142">
    <property type="entry name" value="CARBOXYLIC ESTER HYDROLASE"/>
    <property type="match status" value="1"/>
</dbReference>
<dbReference type="STRING" id="7244.B4M5A1"/>
<dbReference type="InterPro" id="IPR019826">
    <property type="entry name" value="Carboxylesterase_B_AS"/>
</dbReference>
<dbReference type="KEGG" id="dvi:6632969"/>
<dbReference type="InterPro" id="IPR019819">
    <property type="entry name" value="Carboxylesterase_B_CS"/>
</dbReference>
<dbReference type="OMA" id="NGHENFM"/>
<sequence length="538" mass="60266">MNDIMITVTLICLAVAASFADPLLVELPNGKLRGRDNEGYYSYESIPYAEPPVGKLRLEAPQPYSQQWKDVFDGSRPPVLCMQWNQFVDGEDKLIGTEDCLTVNVYKPKNSSRSTFPVLVNIHGGAFMFGGPVQHGHDPIMVRGNAIVVKIAYRLGPLGFLSAKDAALSGNFGLKDQRLALRWIKQNIARFGGDPENILVLGHSAGGASVHLQLLQEEFSQLAKTAFSISGNALDPWVVQPGARRRAFDLGRIVGCGLLSDSVELKKCLQSKDASQIVTAVRQFLVIDYVPFTPFGPVIESVDAVEPFLTQHPVDIIKSGKFAQLPWLVSYTQEDGTYNAALLAQQSNGRELIEELNSRWYELAPHFLFYRDSKKTIEEMDDYSRDLRQEYLGNRNFSLGSYLDVQRIFTDVLFRNDTIRSIELHAKYGKSPVYGYVYDNPPVRGSAQQLAKRDDIYFGTGHGDDYVLIFDKPNTQLRADEKIISKNLISMLEGFVQSDTGALTYDKCVFRDNVGQNMLQLLDIKSNSCENMELNIFQ</sequence>
<evidence type="ECO:0000256" key="7">
    <source>
        <dbReference type="ARBA" id="ARBA00023157"/>
    </source>
</evidence>
<feature type="signal peptide" evidence="9">
    <location>
        <begin position="1"/>
        <end position="20"/>
    </location>
</feature>
<dbReference type="Gene3D" id="3.40.50.1820">
    <property type="entry name" value="alpha/beta hydrolase"/>
    <property type="match status" value="1"/>
</dbReference>
<dbReference type="InterPro" id="IPR029058">
    <property type="entry name" value="AB_hydrolase_fold"/>
</dbReference>
<keyword evidence="4" id="KW-0964">Secreted</keyword>
<keyword evidence="3" id="KW-0719">Serine esterase</keyword>
<evidence type="ECO:0000313" key="12">
    <source>
        <dbReference type="Proteomes" id="UP000008792"/>
    </source>
</evidence>
<dbReference type="GO" id="GO:0106435">
    <property type="term" value="F:carboxylesterase activity"/>
    <property type="evidence" value="ECO:0007669"/>
    <property type="project" value="UniProtKB-ARBA"/>
</dbReference>
<dbReference type="FunFam" id="3.40.50.1820:FF:000378">
    <property type="entry name" value="Carboxylic ester hydrolase"/>
    <property type="match status" value="1"/>
</dbReference>
<gene>
    <name evidence="11" type="primary">Dvir\GJ10073</name>
    <name evidence="11" type="ORF">Dvir_GJ10073</name>
</gene>
<keyword evidence="12" id="KW-1185">Reference proteome</keyword>
<keyword evidence="6 9" id="KW-0378">Hydrolase</keyword>
<name>B4M5A1_DROVI</name>
<protein>
    <recommendedName>
        <fullName evidence="9">Carboxylic ester hydrolase</fullName>
        <ecNumber evidence="9">3.1.1.-</ecNumber>
    </recommendedName>
</protein>
<dbReference type="InParanoid" id="B4M5A1"/>
<comment type="subcellular location">
    <subcellularLocation>
        <location evidence="1">Secreted</location>
    </subcellularLocation>
</comment>
<dbReference type="SUPFAM" id="SSF53474">
    <property type="entry name" value="alpha/beta-Hydrolases"/>
    <property type="match status" value="1"/>
</dbReference>
<dbReference type="EC" id="3.1.1.-" evidence="9"/>
<dbReference type="Pfam" id="PF00135">
    <property type="entry name" value="COesterase"/>
    <property type="match status" value="1"/>
</dbReference>
<dbReference type="PROSITE" id="PS00941">
    <property type="entry name" value="CARBOXYLESTERASE_B_2"/>
    <property type="match status" value="1"/>
</dbReference>
<evidence type="ECO:0000256" key="5">
    <source>
        <dbReference type="ARBA" id="ARBA00022729"/>
    </source>
</evidence>
<dbReference type="ESTHER" id="drovi-b4m5a1">
    <property type="family name" value="Carb_B_Arthropoda"/>
</dbReference>
<dbReference type="HOGENOM" id="CLU_006586_13_2_1"/>
<proteinExistence type="inferred from homology"/>
<dbReference type="eggNOG" id="KOG1516">
    <property type="taxonomic scope" value="Eukaryota"/>
</dbReference>
<dbReference type="CDD" id="cd00312">
    <property type="entry name" value="Esterase_lipase"/>
    <property type="match status" value="1"/>
</dbReference>
<evidence type="ECO:0000256" key="4">
    <source>
        <dbReference type="ARBA" id="ARBA00022525"/>
    </source>
</evidence>
<dbReference type="EMBL" id="CH940652">
    <property type="protein sequence ID" value="EDW59812.1"/>
    <property type="molecule type" value="Genomic_DNA"/>
</dbReference>
<dbReference type="OrthoDB" id="6846267at2759"/>
<keyword evidence="7" id="KW-1015">Disulfide bond</keyword>
<evidence type="ECO:0000256" key="3">
    <source>
        <dbReference type="ARBA" id="ARBA00022487"/>
    </source>
</evidence>
<dbReference type="FunCoup" id="B4M5A1">
    <property type="interactions" value="88"/>
</dbReference>
<organism evidence="11 12">
    <name type="scientific">Drosophila virilis</name>
    <name type="common">Fruit fly</name>
    <dbReference type="NCBI Taxonomy" id="7244"/>
    <lineage>
        <taxon>Eukaryota</taxon>
        <taxon>Metazoa</taxon>
        <taxon>Ecdysozoa</taxon>
        <taxon>Arthropoda</taxon>
        <taxon>Hexapoda</taxon>
        <taxon>Insecta</taxon>
        <taxon>Pterygota</taxon>
        <taxon>Neoptera</taxon>
        <taxon>Endopterygota</taxon>
        <taxon>Diptera</taxon>
        <taxon>Brachycera</taxon>
        <taxon>Muscomorpha</taxon>
        <taxon>Ephydroidea</taxon>
        <taxon>Drosophilidae</taxon>
        <taxon>Drosophila</taxon>
    </lineage>
</organism>
<dbReference type="GO" id="GO:0005576">
    <property type="term" value="C:extracellular region"/>
    <property type="evidence" value="ECO:0007669"/>
    <property type="project" value="UniProtKB-SubCell"/>
</dbReference>
<comment type="similarity">
    <text evidence="2 9">Belongs to the type-B carboxylesterase/lipase family.</text>
</comment>
<evidence type="ECO:0000256" key="2">
    <source>
        <dbReference type="ARBA" id="ARBA00005964"/>
    </source>
</evidence>
<dbReference type="PANTHER" id="PTHR43142:SF1">
    <property type="entry name" value="CARBOXYLIC ESTER HYDROLASE"/>
    <property type="match status" value="1"/>
</dbReference>
<evidence type="ECO:0000256" key="1">
    <source>
        <dbReference type="ARBA" id="ARBA00004613"/>
    </source>
</evidence>
<reference evidence="11 12" key="1">
    <citation type="journal article" date="2007" name="Nature">
        <title>Evolution of genes and genomes on the Drosophila phylogeny.</title>
        <authorList>
            <consortium name="Drosophila 12 Genomes Consortium"/>
            <person name="Clark A.G."/>
            <person name="Eisen M.B."/>
            <person name="Smith D.R."/>
            <person name="Bergman C.M."/>
            <person name="Oliver B."/>
            <person name="Markow T.A."/>
            <person name="Kaufman T.C."/>
            <person name="Kellis M."/>
            <person name="Gelbart W."/>
            <person name="Iyer V.N."/>
            <person name="Pollard D.A."/>
            <person name="Sackton T.B."/>
            <person name="Larracuente A.M."/>
            <person name="Singh N.D."/>
            <person name="Abad J.P."/>
            <person name="Abt D.N."/>
            <person name="Adryan B."/>
            <person name="Aguade M."/>
            <person name="Akashi H."/>
            <person name="Anderson W.W."/>
            <person name="Aquadro C.F."/>
            <person name="Ardell D.H."/>
            <person name="Arguello R."/>
            <person name="Artieri C.G."/>
            <person name="Barbash D.A."/>
            <person name="Barker D."/>
            <person name="Barsanti P."/>
            <person name="Batterham P."/>
            <person name="Batzoglou S."/>
            <person name="Begun D."/>
            <person name="Bhutkar A."/>
            <person name="Blanco E."/>
            <person name="Bosak S.A."/>
            <person name="Bradley R.K."/>
            <person name="Brand A.D."/>
            <person name="Brent M.R."/>
            <person name="Brooks A.N."/>
            <person name="Brown R.H."/>
            <person name="Butlin R.K."/>
            <person name="Caggese C."/>
            <person name="Calvi B.R."/>
            <person name="Bernardo de Carvalho A."/>
            <person name="Caspi A."/>
            <person name="Castrezana S."/>
            <person name="Celniker S.E."/>
            <person name="Chang J.L."/>
            <person name="Chapple C."/>
            <person name="Chatterji S."/>
            <person name="Chinwalla A."/>
            <person name="Civetta A."/>
            <person name="Clifton S.W."/>
            <person name="Comeron J.M."/>
            <person name="Costello J.C."/>
            <person name="Coyne J.A."/>
            <person name="Daub J."/>
            <person name="David R.G."/>
            <person name="Delcher A.L."/>
            <person name="Delehaunty K."/>
            <person name="Do C.B."/>
            <person name="Ebling H."/>
            <person name="Edwards K."/>
            <person name="Eickbush T."/>
            <person name="Evans J.D."/>
            <person name="Filipski A."/>
            <person name="Findeiss S."/>
            <person name="Freyhult E."/>
            <person name="Fulton L."/>
            <person name="Fulton R."/>
            <person name="Garcia A.C."/>
            <person name="Gardiner A."/>
            <person name="Garfield D.A."/>
            <person name="Garvin B.E."/>
            <person name="Gibson G."/>
            <person name="Gilbert D."/>
            <person name="Gnerre S."/>
            <person name="Godfrey J."/>
            <person name="Good R."/>
            <person name="Gotea V."/>
            <person name="Gravely B."/>
            <person name="Greenberg A.J."/>
            <person name="Griffiths-Jones S."/>
            <person name="Gross S."/>
            <person name="Guigo R."/>
            <person name="Gustafson E.A."/>
            <person name="Haerty W."/>
            <person name="Hahn M.W."/>
            <person name="Halligan D.L."/>
            <person name="Halpern A.L."/>
            <person name="Halter G.M."/>
            <person name="Han M.V."/>
            <person name="Heger A."/>
            <person name="Hillier L."/>
            <person name="Hinrichs A.S."/>
            <person name="Holmes I."/>
            <person name="Hoskins R.A."/>
            <person name="Hubisz M.J."/>
            <person name="Hultmark D."/>
            <person name="Huntley M.A."/>
            <person name="Jaffe D.B."/>
            <person name="Jagadeeshan S."/>
            <person name="Jeck W.R."/>
            <person name="Johnson J."/>
            <person name="Jones C.D."/>
            <person name="Jordan W.C."/>
            <person name="Karpen G.H."/>
            <person name="Kataoka E."/>
            <person name="Keightley P.D."/>
            <person name="Kheradpour P."/>
            <person name="Kirkness E.F."/>
            <person name="Koerich L.B."/>
            <person name="Kristiansen K."/>
            <person name="Kudrna D."/>
            <person name="Kulathinal R.J."/>
            <person name="Kumar S."/>
            <person name="Kwok R."/>
            <person name="Lander E."/>
            <person name="Langley C.H."/>
            <person name="Lapoint R."/>
            <person name="Lazzaro B.P."/>
            <person name="Lee S.J."/>
            <person name="Levesque L."/>
            <person name="Li R."/>
            <person name="Lin C.F."/>
            <person name="Lin M.F."/>
            <person name="Lindblad-Toh K."/>
            <person name="Llopart A."/>
            <person name="Long M."/>
            <person name="Low L."/>
            <person name="Lozovsky E."/>
            <person name="Lu J."/>
            <person name="Luo M."/>
            <person name="Machado C.A."/>
            <person name="Makalowski W."/>
            <person name="Marzo M."/>
            <person name="Matsuda M."/>
            <person name="Matzkin L."/>
            <person name="McAllister B."/>
            <person name="McBride C.S."/>
            <person name="McKernan B."/>
            <person name="McKernan K."/>
            <person name="Mendez-Lago M."/>
            <person name="Minx P."/>
            <person name="Mollenhauer M.U."/>
            <person name="Montooth K."/>
            <person name="Mount S.M."/>
            <person name="Mu X."/>
            <person name="Myers E."/>
            <person name="Negre B."/>
            <person name="Newfeld S."/>
            <person name="Nielsen R."/>
            <person name="Noor M.A."/>
            <person name="O'Grady P."/>
            <person name="Pachter L."/>
            <person name="Papaceit M."/>
            <person name="Parisi M.J."/>
            <person name="Parisi M."/>
            <person name="Parts L."/>
            <person name="Pedersen J.S."/>
            <person name="Pesole G."/>
            <person name="Phillippy A.M."/>
            <person name="Ponting C.P."/>
            <person name="Pop M."/>
            <person name="Porcelli D."/>
            <person name="Powell J.R."/>
            <person name="Prohaska S."/>
            <person name="Pruitt K."/>
            <person name="Puig M."/>
            <person name="Quesneville H."/>
            <person name="Ram K.R."/>
            <person name="Rand D."/>
            <person name="Rasmussen M.D."/>
            <person name="Reed L.K."/>
            <person name="Reenan R."/>
            <person name="Reily A."/>
            <person name="Remington K.A."/>
            <person name="Rieger T.T."/>
            <person name="Ritchie M.G."/>
            <person name="Robin C."/>
            <person name="Rogers Y.H."/>
            <person name="Rohde C."/>
            <person name="Rozas J."/>
            <person name="Rubenfield M.J."/>
            <person name="Ruiz A."/>
            <person name="Russo S."/>
            <person name="Salzberg S.L."/>
            <person name="Sanchez-Gracia A."/>
            <person name="Saranga D.J."/>
            <person name="Sato H."/>
            <person name="Schaeffer S.W."/>
            <person name="Schatz M.C."/>
            <person name="Schlenke T."/>
            <person name="Schwartz R."/>
            <person name="Segarra C."/>
            <person name="Singh R.S."/>
            <person name="Sirot L."/>
            <person name="Sirota M."/>
            <person name="Sisneros N.B."/>
            <person name="Smith C.D."/>
            <person name="Smith T.F."/>
            <person name="Spieth J."/>
            <person name="Stage D.E."/>
            <person name="Stark A."/>
            <person name="Stephan W."/>
            <person name="Strausberg R.L."/>
            <person name="Strempel S."/>
            <person name="Sturgill D."/>
            <person name="Sutton G."/>
            <person name="Sutton G.G."/>
            <person name="Tao W."/>
            <person name="Teichmann S."/>
            <person name="Tobari Y.N."/>
            <person name="Tomimura Y."/>
            <person name="Tsolas J.M."/>
            <person name="Valente V.L."/>
            <person name="Venter E."/>
            <person name="Venter J.C."/>
            <person name="Vicario S."/>
            <person name="Vieira F.G."/>
            <person name="Vilella A.J."/>
            <person name="Villasante A."/>
            <person name="Walenz B."/>
            <person name="Wang J."/>
            <person name="Wasserman M."/>
            <person name="Watts T."/>
            <person name="Wilson D."/>
            <person name="Wilson R.K."/>
            <person name="Wing R.A."/>
            <person name="Wolfner M.F."/>
            <person name="Wong A."/>
            <person name="Wong G.K."/>
            <person name="Wu C.I."/>
            <person name="Wu G."/>
            <person name="Yamamoto D."/>
            <person name="Yang H.P."/>
            <person name="Yang S.P."/>
            <person name="Yorke J.A."/>
            <person name="Yoshida K."/>
            <person name="Zdobnov E."/>
            <person name="Zhang P."/>
            <person name="Zhang Y."/>
            <person name="Zimin A.V."/>
            <person name="Baldwin J."/>
            <person name="Abdouelleil A."/>
            <person name="Abdulkadir J."/>
            <person name="Abebe A."/>
            <person name="Abera B."/>
            <person name="Abreu J."/>
            <person name="Acer S.C."/>
            <person name="Aftuck L."/>
            <person name="Alexander A."/>
            <person name="An P."/>
            <person name="Anderson E."/>
            <person name="Anderson S."/>
            <person name="Arachi H."/>
            <person name="Azer M."/>
            <person name="Bachantsang P."/>
            <person name="Barry A."/>
            <person name="Bayul T."/>
            <person name="Berlin A."/>
            <person name="Bessette D."/>
            <person name="Bloom T."/>
            <person name="Blye J."/>
            <person name="Boguslavskiy L."/>
            <person name="Bonnet C."/>
            <person name="Boukhgalter B."/>
            <person name="Bourzgui I."/>
            <person name="Brown A."/>
            <person name="Cahill P."/>
            <person name="Channer S."/>
            <person name="Cheshatsang Y."/>
            <person name="Chuda L."/>
            <person name="Citroen M."/>
            <person name="Collymore A."/>
            <person name="Cooke P."/>
            <person name="Costello M."/>
            <person name="D'Aco K."/>
            <person name="Daza R."/>
            <person name="De Haan G."/>
            <person name="DeGray S."/>
            <person name="DeMaso C."/>
            <person name="Dhargay N."/>
            <person name="Dooley K."/>
            <person name="Dooley E."/>
            <person name="Doricent M."/>
            <person name="Dorje P."/>
            <person name="Dorjee K."/>
            <person name="Dupes A."/>
            <person name="Elong R."/>
            <person name="Falk J."/>
            <person name="Farina A."/>
            <person name="Faro S."/>
            <person name="Ferguson D."/>
            <person name="Fisher S."/>
            <person name="Foley C.D."/>
            <person name="Franke A."/>
            <person name="Friedrich D."/>
            <person name="Gadbois L."/>
            <person name="Gearin G."/>
            <person name="Gearin C.R."/>
            <person name="Giannoukos G."/>
            <person name="Goode T."/>
            <person name="Graham J."/>
            <person name="Grandbois E."/>
            <person name="Grewal S."/>
            <person name="Gyaltsen K."/>
            <person name="Hafez N."/>
            <person name="Hagos B."/>
            <person name="Hall J."/>
            <person name="Henson C."/>
            <person name="Hollinger A."/>
            <person name="Honan T."/>
            <person name="Huard M.D."/>
            <person name="Hughes L."/>
            <person name="Hurhula B."/>
            <person name="Husby M.E."/>
            <person name="Kamat A."/>
            <person name="Kanga B."/>
            <person name="Kashin S."/>
            <person name="Khazanovich D."/>
            <person name="Kisner P."/>
            <person name="Lance K."/>
            <person name="Lara M."/>
            <person name="Lee W."/>
            <person name="Lennon N."/>
            <person name="Letendre F."/>
            <person name="LeVine R."/>
            <person name="Lipovsky A."/>
            <person name="Liu X."/>
            <person name="Liu J."/>
            <person name="Liu S."/>
            <person name="Lokyitsang T."/>
            <person name="Lokyitsang Y."/>
            <person name="Lubonja R."/>
            <person name="Lui A."/>
            <person name="MacDonald P."/>
            <person name="Magnisalis V."/>
            <person name="Maru K."/>
            <person name="Matthews C."/>
            <person name="McCusker W."/>
            <person name="McDonough S."/>
            <person name="Mehta T."/>
            <person name="Meldrim J."/>
            <person name="Meneus L."/>
            <person name="Mihai O."/>
            <person name="Mihalev A."/>
            <person name="Mihova T."/>
            <person name="Mittelman R."/>
            <person name="Mlenga V."/>
            <person name="Montmayeur A."/>
            <person name="Mulrain L."/>
            <person name="Navidi A."/>
            <person name="Naylor J."/>
            <person name="Negash T."/>
            <person name="Nguyen T."/>
            <person name="Nguyen N."/>
            <person name="Nicol R."/>
            <person name="Norbu C."/>
            <person name="Norbu N."/>
            <person name="Novod N."/>
            <person name="O'Neill B."/>
            <person name="Osman S."/>
            <person name="Markiewicz E."/>
            <person name="Oyono O.L."/>
            <person name="Patti C."/>
            <person name="Phunkhang P."/>
            <person name="Pierre F."/>
            <person name="Priest M."/>
            <person name="Raghuraman S."/>
            <person name="Rege F."/>
            <person name="Reyes R."/>
            <person name="Rise C."/>
            <person name="Rogov P."/>
            <person name="Ross K."/>
            <person name="Ryan E."/>
            <person name="Settipalli S."/>
            <person name="Shea T."/>
            <person name="Sherpa N."/>
            <person name="Shi L."/>
            <person name="Shih D."/>
            <person name="Sparrow T."/>
            <person name="Spaulding J."/>
            <person name="Stalker J."/>
            <person name="Stange-Thomann N."/>
            <person name="Stavropoulos S."/>
            <person name="Stone C."/>
            <person name="Strader C."/>
            <person name="Tesfaye S."/>
            <person name="Thomson T."/>
            <person name="Thoulutsang Y."/>
            <person name="Thoulutsang D."/>
            <person name="Topham K."/>
            <person name="Topping I."/>
            <person name="Tsamla T."/>
            <person name="Vassiliev H."/>
            <person name="Vo A."/>
            <person name="Wangchuk T."/>
            <person name="Wangdi T."/>
            <person name="Weiand M."/>
            <person name="Wilkinson J."/>
            <person name="Wilson A."/>
            <person name="Yadav S."/>
            <person name="Young G."/>
            <person name="Yu Q."/>
            <person name="Zembek L."/>
            <person name="Zhong D."/>
            <person name="Zimmer A."/>
            <person name="Zwirko Z."/>
            <person name="Jaffe D.B."/>
            <person name="Alvarez P."/>
            <person name="Brockman W."/>
            <person name="Butler J."/>
            <person name="Chin C."/>
            <person name="Gnerre S."/>
            <person name="Grabherr M."/>
            <person name="Kleber M."/>
            <person name="Mauceli E."/>
            <person name="MacCallum I."/>
        </authorList>
    </citation>
    <scope>NUCLEOTIDE SEQUENCE [LARGE SCALE GENOMIC DNA]</scope>
    <source>
        <strain evidence="12">Tucson 15010-1051.87</strain>
    </source>
</reference>
<dbReference type="PhylomeDB" id="B4M5A1"/>